<feature type="region of interest" description="Disordered" evidence="1">
    <location>
        <begin position="1"/>
        <end position="147"/>
    </location>
</feature>
<keyword evidence="3" id="KW-1185">Reference proteome</keyword>
<evidence type="ECO:0000313" key="2">
    <source>
        <dbReference type="EMBL" id="GAA1623524.1"/>
    </source>
</evidence>
<accession>A0ABN2F246</accession>
<organism evidence="2 3">
    <name type="scientific">Kribbella alba</name>
    <dbReference type="NCBI Taxonomy" id="190197"/>
    <lineage>
        <taxon>Bacteria</taxon>
        <taxon>Bacillati</taxon>
        <taxon>Actinomycetota</taxon>
        <taxon>Actinomycetes</taxon>
        <taxon>Propionibacteriales</taxon>
        <taxon>Kribbellaceae</taxon>
        <taxon>Kribbella</taxon>
    </lineage>
</organism>
<dbReference type="EMBL" id="BAAANE010000002">
    <property type="protein sequence ID" value="GAA1623524.1"/>
    <property type="molecule type" value="Genomic_DNA"/>
</dbReference>
<evidence type="ECO:0000256" key="1">
    <source>
        <dbReference type="SAM" id="MobiDB-lite"/>
    </source>
</evidence>
<reference evidence="2 3" key="1">
    <citation type="journal article" date="2019" name="Int. J. Syst. Evol. Microbiol.">
        <title>The Global Catalogue of Microorganisms (GCM) 10K type strain sequencing project: providing services to taxonomists for standard genome sequencing and annotation.</title>
        <authorList>
            <consortium name="The Broad Institute Genomics Platform"/>
            <consortium name="The Broad Institute Genome Sequencing Center for Infectious Disease"/>
            <person name="Wu L."/>
            <person name="Ma J."/>
        </authorList>
    </citation>
    <scope>NUCLEOTIDE SEQUENCE [LARGE SCALE GENOMIC DNA]</scope>
    <source>
        <strain evidence="2 3">JCM 14306</strain>
    </source>
</reference>
<evidence type="ECO:0000313" key="3">
    <source>
        <dbReference type="Proteomes" id="UP001501319"/>
    </source>
</evidence>
<protein>
    <submittedName>
        <fullName evidence="2">Uncharacterized protein</fullName>
    </submittedName>
</protein>
<sequence>MTEHPGEQFPPAVDPDVEPAFEPQPDEESHPDYDSEPEPEPESHHTSVPRPGAWIRPAAPQRPTSPSAETGDGQHGDEVGSPSPSFKPGPPTTYQAPRPGPSYQGAPAASAHEPAPAPPYPEDARESADSAYQDDSEYREEGAHPLVEETMARLEGLRERPVAEHAEVYADLHERLQSALVEADADDRG</sequence>
<dbReference type="Proteomes" id="UP001501319">
    <property type="component" value="Unassembled WGS sequence"/>
</dbReference>
<proteinExistence type="predicted"/>
<name>A0ABN2F246_9ACTN</name>
<comment type="caution">
    <text evidence="2">The sequence shown here is derived from an EMBL/GenBank/DDBJ whole genome shotgun (WGS) entry which is preliminary data.</text>
</comment>
<gene>
    <name evidence="2" type="ORF">GCM10009744_08660</name>
</gene>
<dbReference type="RefSeq" id="WP_344108931.1">
    <property type="nucleotide sequence ID" value="NZ_BAAANE010000002.1"/>
</dbReference>